<dbReference type="PANTHER" id="PTHR12589:SF8">
    <property type="entry name" value="6-CARBOXY-5,6,7,8-TETRAHYDROPTERIN SYNTHASE"/>
    <property type="match status" value="1"/>
</dbReference>
<comment type="caution">
    <text evidence="8">The sequence shown here is derived from an EMBL/GenBank/DDBJ whole genome shotgun (WGS) entry which is preliminary data.</text>
</comment>
<dbReference type="InterPro" id="IPR007115">
    <property type="entry name" value="6-PTP_synth/QueD"/>
</dbReference>
<feature type="binding site" evidence="7">
    <location>
        <position position="14"/>
    </location>
    <ligand>
        <name>Zn(2+)</name>
        <dbReference type="ChEBI" id="CHEBI:29105"/>
    </ligand>
</feature>
<proteinExistence type="inferred from homology"/>
<dbReference type="InterPro" id="IPR038418">
    <property type="entry name" value="6-PTP_synth/QueD_sf"/>
</dbReference>
<dbReference type="EC" id="4.-.-.-" evidence="5"/>
<feature type="active site" description="Proton acceptor" evidence="6">
    <location>
        <position position="23"/>
    </location>
</feature>
<dbReference type="GO" id="GO:0008616">
    <property type="term" value="P:tRNA queuosine(34) biosynthetic process"/>
    <property type="evidence" value="ECO:0007669"/>
    <property type="project" value="UniProtKB-KW"/>
</dbReference>
<dbReference type="GO" id="GO:0046872">
    <property type="term" value="F:metal ion binding"/>
    <property type="evidence" value="ECO:0007669"/>
    <property type="project" value="UniProtKB-KW"/>
</dbReference>
<protein>
    <recommendedName>
        <fullName evidence="3 5">6-carboxy-5,6,7,8-tetrahydropterin synthase</fullName>
        <ecNumber evidence="5">4.-.-.-</ecNumber>
    </recommendedName>
</protein>
<evidence type="ECO:0000313" key="8">
    <source>
        <dbReference type="EMBL" id="MBI2876224.1"/>
    </source>
</evidence>
<evidence type="ECO:0000256" key="4">
    <source>
        <dbReference type="ARBA" id="ARBA00048807"/>
    </source>
</evidence>
<evidence type="ECO:0000256" key="7">
    <source>
        <dbReference type="PIRSR" id="PIRSR006113-2"/>
    </source>
</evidence>
<evidence type="ECO:0000256" key="2">
    <source>
        <dbReference type="ARBA" id="ARBA00008900"/>
    </source>
</evidence>
<sequence length="124" mass="14185">MYELRVRSGFAAAHQLRGYQGSCENFHGHNWRVEVTVKAEALNEIGIGLDFRQIAQAARELLSQVDHRNLNEVEPFIESNPTSENLARWFYQELGRRLNGPGIRVSRVTVMETEDYAASYDEEG</sequence>
<name>A0A932FY88_UNCTE</name>
<organism evidence="8 9">
    <name type="scientific">Tectimicrobiota bacterium</name>
    <dbReference type="NCBI Taxonomy" id="2528274"/>
    <lineage>
        <taxon>Bacteria</taxon>
        <taxon>Pseudomonadati</taxon>
        <taxon>Nitrospinota/Tectimicrobiota group</taxon>
        <taxon>Candidatus Tectimicrobiota</taxon>
    </lineage>
</organism>
<dbReference type="Pfam" id="PF01242">
    <property type="entry name" value="PTPS"/>
    <property type="match status" value="1"/>
</dbReference>
<evidence type="ECO:0000256" key="6">
    <source>
        <dbReference type="PIRSR" id="PIRSR006113-1"/>
    </source>
</evidence>
<comment type="pathway">
    <text evidence="1 5">Purine metabolism; 7-cyano-7-deazaguanine biosynthesis.</text>
</comment>
<keyword evidence="5 7" id="KW-0862">Zinc</keyword>
<evidence type="ECO:0000256" key="1">
    <source>
        <dbReference type="ARBA" id="ARBA00005061"/>
    </source>
</evidence>
<keyword evidence="5" id="KW-0456">Lyase</keyword>
<dbReference type="PANTHER" id="PTHR12589">
    <property type="entry name" value="PYRUVOYL TETRAHYDROBIOPTERIN SYNTHASE"/>
    <property type="match status" value="1"/>
</dbReference>
<accession>A0A932FY88</accession>
<evidence type="ECO:0000256" key="5">
    <source>
        <dbReference type="PIRNR" id="PIRNR006113"/>
    </source>
</evidence>
<dbReference type="Proteomes" id="UP000769766">
    <property type="component" value="Unassembled WGS sequence"/>
</dbReference>
<gene>
    <name evidence="8" type="primary">queD</name>
    <name evidence="8" type="ORF">HYY20_05020</name>
</gene>
<dbReference type="NCBIfam" id="TIGR03367">
    <property type="entry name" value="queuosine_QueD"/>
    <property type="match status" value="1"/>
</dbReference>
<comment type="similarity">
    <text evidence="2 5">Belongs to the PTPS family. QueD subfamily.</text>
</comment>
<feature type="active site" description="Charge relay system" evidence="6">
    <location>
        <position position="67"/>
    </location>
</feature>
<dbReference type="Gene3D" id="3.30.479.10">
    <property type="entry name" value="6-pyruvoyl tetrahydropterin synthase/QueD"/>
    <property type="match status" value="1"/>
</dbReference>
<evidence type="ECO:0000313" key="9">
    <source>
        <dbReference type="Proteomes" id="UP000769766"/>
    </source>
</evidence>
<dbReference type="PIRSF" id="PIRSF006113">
    <property type="entry name" value="PTP_synth"/>
    <property type="match status" value="1"/>
</dbReference>
<dbReference type="EMBL" id="JACPRF010000156">
    <property type="protein sequence ID" value="MBI2876224.1"/>
    <property type="molecule type" value="Genomic_DNA"/>
</dbReference>
<keyword evidence="5 7" id="KW-0479">Metal-binding</keyword>
<dbReference type="SUPFAM" id="SSF55620">
    <property type="entry name" value="Tetrahydrobiopterin biosynthesis enzymes-like"/>
    <property type="match status" value="1"/>
</dbReference>
<dbReference type="AlphaFoldDB" id="A0A932FY88"/>
<reference evidence="8" key="1">
    <citation type="submission" date="2020-07" db="EMBL/GenBank/DDBJ databases">
        <title>Huge and variable diversity of episymbiotic CPR bacteria and DPANN archaea in groundwater ecosystems.</title>
        <authorList>
            <person name="He C.Y."/>
            <person name="Keren R."/>
            <person name="Whittaker M."/>
            <person name="Farag I.F."/>
            <person name="Doudna J."/>
            <person name="Cate J.H.D."/>
            <person name="Banfield J.F."/>
        </authorList>
    </citation>
    <scope>NUCLEOTIDE SEQUENCE</scope>
    <source>
        <strain evidence="8">NC_groundwater_672_Ag_B-0.1um_62_36</strain>
    </source>
</reference>
<comment type="catalytic activity">
    <reaction evidence="4 5">
        <text>7,8-dihydroneopterin 3'-triphosphate + H2O = 6-carboxy-5,6,7,8-tetrahydropterin + triphosphate + acetaldehyde + 2 H(+)</text>
        <dbReference type="Rhea" id="RHEA:27966"/>
        <dbReference type="ChEBI" id="CHEBI:15343"/>
        <dbReference type="ChEBI" id="CHEBI:15377"/>
        <dbReference type="ChEBI" id="CHEBI:15378"/>
        <dbReference type="ChEBI" id="CHEBI:18036"/>
        <dbReference type="ChEBI" id="CHEBI:58462"/>
        <dbReference type="ChEBI" id="CHEBI:61032"/>
        <dbReference type="EC" id="4.1.2.50"/>
    </reaction>
</comment>
<comment type="cofactor">
    <cofactor evidence="5 7">
        <name>Zn(2+)</name>
        <dbReference type="ChEBI" id="CHEBI:29105"/>
    </cofactor>
    <text evidence="5 7">Binds 1 zinc ion per subunit.</text>
</comment>
<feature type="binding site" evidence="7">
    <location>
        <position position="27"/>
    </location>
    <ligand>
        <name>Zn(2+)</name>
        <dbReference type="ChEBI" id="CHEBI:29105"/>
    </ligand>
</feature>
<keyword evidence="5" id="KW-0671">Queuosine biosynthesis</keyword>
<feature type="binding site" evidence="7">
    <location>
        <position position="29"/>
    </location>
    <ligand>
        <name>Zn(2+)</name>
        <dbReference type="ChEBI" id="CHEBI:29105"/>
    </ligand>
</feature>
<evidence type="ECO:0000256" key="3">
    <source>
        <dbReference type="ARBA" id="ARBA00018141"/>
    </source>
</evidence>
<dbReference type="GO" id="GO:0070497">
    <property type="term" value="F:6-carboxytetrahydropterin synthase activity"/>
    <property type="evidence" value="ECO:0007669"/>
    <property type="project" value="UniProtKB-EC"/>
</dbReference>
<feature type="active site" description="Charge relay system" evidence="6">
    <location>
        <position position="112"/>
    </location>
</feature>